<proteinExistence type="inferred from homology"/>
<feature type="domain" description="UvrD-like helicase ATP-binding" evidence="12">
    <location>
        <begin position="4"/>
        <end position="272"/>
    </location>
</feature>
<evidence type="ECO:0000256" key="5">
    <source>
        <dbReference type="ARBA" id="ARBA00022840"/>
    </source>
</evidence>
<evidence type="ECO:0000256" key="8">
    <source>
        <dbReference type="ARBA" id="ARBA00034617"/>
    </source>
</evidence>
<dbReference type="InterPro" id="IPR027417">
    <property type="entry name" value="P-loop_NTPase"/>
</dbReference>
<keyword evidence="15" id="KW-1185">Reference proteome</keyword>
<evidence type="ECO:0000313" key="15">
    <source>
        <dbReference type="Proteomes" id="UP000237798"/>
    </source>
</evidence>
<evidence type="ECO:0000256" key="2">
    <source>
        <dbReference type="ARBA" id="ARBA00022741"/>
    </source>
</evidence>
<comment type="catalytic activity">
    <reaction evidence="10">
        <text>ATP + H2O = ADP + phosphate + H(+)</text>
        <dbReference type="Rhea" id="RHEA:13065"/>
        <dbReference type="ChEBI" id="CHEBI:15377"/>
        <dbReference type="ChEBI" id="CHEBI:15378"/>
        <dbReference type="ChEBI" id="CHEBI:30616"/>
        <dbReference type="ChEBI" id="CHEBI:43474"/>
        <dbReference type="ChEBI" id="CHEBI:456216"/>
        <dbReference type="EC" id="5.6.2.4"/>
    </reaction>
</comment>
<dbReference type="GO" id="GO:0005829">
    <property type="term" value="C:cytosol"/>
    <property type="evidence" value="ECO:0007669"/>
    <property type="project" value="TreeGrafter"/>
</dbReference>
<dbReference type="GO" id="GO:0043138">
    <property type="term" value="F:3'-5' DNA helicase activity"/>
    <property type="evidence" value="ECO:0007669"/>
    <property type="project" value="UniProtKB-EC"/>
</dbReference>
<evidence type="ECO:0000256" key="9">
    <source>
        <dbReference type="ARBA" id="ARBA00034808"/>
    </source>
</evidence>
<keyword evidence="7" id="KW-0413">Isomerase</keyword>
<keyword evidence="5 11" id="KW-0067">ATP-binding</keyword>
<dbReference type="GO" id="GO:0016887">
    <property type="term" value="F:ATP hydrolysis activity"/>
    <property type="evidence" value="ECO:0007669"/>
    <property type="project" value="RHEA"/>
</dbReference>
<protein>
    <recommendedName>
        <fullName evidence="9">DNA 3'-5' helicase</fullName>
        <ecNumber evidence="9">5.6.2.4</ecNumber>
    </recommendedName>
</protein>
<evidence type="ECO:0000256" key="10">
    <source>
        <dbReference type="ARBA" id="ARBA00048988"/>
    </source>
</evidence>
<dbReference type="GO" id="GO:0005524">
    <property type="term" value="F:ATP binding"/>
    <property type="evidence" value="ECO:0007669"/>
    <property type="project" value="UniProtKB-UniRule"/>
</dbReference>
<dbReference type="Gene3D" id="3.40.50.300">
    <property type="entry name" value="P-loop containing nucleotide triphosphate hydrolases"/>
    <property type="match status" value="2"/>
</dbReference>
<organism evidence="14 15">
    <name type="scientific">Clostridium luticellarii</name>
    <dbReference type="NCBI Taxonomy" id="1691940"/>
    <lineage>
        <taxon>Bacteria</taxon>
        <taxon>Bacillati</taxon>
        <taxon>Bacillota</taxon>
        <taxon>Clostridia</taxon>
        <taxon>Eubacteriales</taxon>
        <taxon>Clostridiaceae</taxon>
        <taxon>Clostridium</taxon>
    </lineage>
</organism>
<dbReference type="CDD" id="cd17932">
    <property type="entry name" value="DEXQc_UvrD"/>
    <property type="match status" value="1"/>
</dbReference>
<dbReference type="PANTHER" id="PTHR11070:SF2">
    <property type="entry name" value="ATP-DEPENDENT DNA HELICASE SRS2"/>
    <property type="match status" value="1"/>
</dbReference>
<dbReference type="SUPFAM" id="SSF52540">
    <property type="entry name" value="P-loop containing nucleoside triphosphate hydrolases"/>
    <property type="match status" value="1"/>
</dbReference>
<sequence>MMENSLDMNQMKAVHNESKNIMLCAPPGSGKTTVIINRVYYLINFKKVEPGNILVITFTRSSAYDMKNRYLSISNTTHMPFFGTFHSLYYNILKKYRGKIGIISSSKACQLVKNVLTSYLNSIGDEKIKEILNDISLFKNAGDDIKNFSSKSDKTVFMECFNKYEKYKTTNDLMDFDDLQLEVKKLFQKNKNILDHYRKIFKYILVDEFQDCDKLQIEILQLIGRYSSLFAVGDEDQCIYSFRGSRPDCMVNFKEYFRDGEKLFLKTNYRSVKNIVEMSKNVIGNNKNRNLKPICSSRRENGKIDFKIFTRERDQAYYVSESIGKLIGKDKCKYEDIAVLYRTNMESRILIDAFLKYNIKFKLLDIQYNFFNHFICRDLIAYLKLSLDMCDKESFMTIINKPFRYIGRVGIEKVRKNRVSESCFEILKKTSDIPIFQLKVLDELKRKMKKLSKIKPQNAVKFILDKVNYLDYLKAYCRKSNRDLEEFLHILYEFGASCENFDTISEFLDHVNRVKKTIEQSIGKKNRVTLSTIHGVKGMEFKNVYMINCSEGLLPHENSIENNIEEERRLFYVGVTRAIDNLNLCCSSSIRGKAVEVSRFIKECGVFDTYDYAEKLHLNIGDAVVHKLYGRGKVSDKKDDFISILFSNNIERTFKCCALYSGQLIEKAEEIF</sequence>
<dbReference type="InterPro" id="IPR000212">
    <property type="entry name" value="DNA_helicase_UvrD/REP"/>
</dbReference>
<evidence type="ECO:0000256" key="7">
    <source>
        <dbReference type="ARBA" id="ARBA00023235"/>
    </source>
</evidence>
<evidence type="ECO:0000256" key="11">
    <source>
        <dbReference type="PROSITE-ProRule" id="PRU00560"/>
    </source>
</evidence>
<dbReference type="PANTHER" id="PTHR11070">
    <property type="entry name" value="UVRD / RECB / PCRA DNA HELICASE FAMILY MEMBER"/>
    <property type="match status" value="1"/>
</dbReference>
<dbReference type="Gene3D" id="1.10.486.10">
    <property type="entry name" value="PCRA, domain 4"/>
    <property type="match status" value="1"/>
</dbReference>
<dbReference type="GO" id="GO:0000725">
    <property type="term" value="P:recombinational repair"/>
    <property type="evidence" value="ECO:0007669"/>
    <property type="project" value="TreeGrafter"/>
</dbReference>
<reference evidence="14 15" key="1">
    <citation type="submission" date="2018-03" db="EMBL/GenBank/DDBJ databases">
        <title>Genome sequence of Clostridium luticellarii DSM 29923.</title>
        <authorList>
            <person name="Poehlein A."/>
            <person name="Daniel R."/>
        </authorList>
    </citation>
    <scope>NUCLEOTIDE SEQUENCE [LARGE SCALE GENOMIC DNA]</scope>
    <source>
        <strain evidence="14 15">DSM 29923</strain>
    </source>
</reference>
<feature type="domain" description="UvrD-like helicase C-terminal" evidence="13">
    <location>
        <begin position="273"/>
        <end position="538"/>
    </location>
</feature>
<dbReference type="Gene3D" id="1.10.10.160">
    <property type="match status" value="1"/>
</dbReference>
<dbReference type="PROSITE" id="PS51198">
    <property type="entry name" value="UVRD_HELICASE_ATP_BIND"/>
    <property type="match status" value="1"/>
</dbReference>
<dbReference type="Proteomes" id="UP000237798">
    <property type="component" value="Unassembled WGS sequence"/>
</dbReference>
<dbReference type="AlphaFoldDB" id="A0A2T0BLP2"/>
<evidence type="ECO:0000256" key="1">
    <source>
        <dbReference type="ARBA" id="ARBA00009922"/>
    </source>
</evidence>
<dbReference type="Pfam" id="PF13361">
    <property type="entry name" value="UvrD_C"/>
    <property type="match status" value="1"/>
</dbReference>
<keyword evidence="6" id="KW-0238">DNA-binding</keyword>
<name>A0A2T0BLP2_9CLOT</name>
<evidence type="ECO:0000259" key="12">
    <source>
        <dbReference type="PROSITE" id="PS51198"/>
    </source>
</evidence>
<dbReference type="GO" id="GO:0033202">
    <property type="term" value="C:DNA helicase complex"/>
    <property type="evidence" value="ECO:0007669"/>
    <property type="project" value="TreeGrafter"/>
</dbReference>
<dbReference type="InterPro" id="IPR013986">
    <property type="entry name" value="DExx_box_DNA_helicase_dom_sf"/>
</dbReference>
<dbReference type="EC" id="5.6.2.4" evidence="9"/>
<comment type="caution">
    <text evidence="14">The sequence shown here is derived from an EMBL/GenBank/DDBJ whole genome shotgun (WGS) entry which is preliminary data.</text>
</comment>
<gene>
    <name evidence="14" type="primary">yjcD</name>
    <name evidence="14" type="ORF">CLLU_22200</name>
</gene>
<keyword evidence="3 11" id="KW-0378">Hydrolase</keyword>
<dbReference type="Pfam" id="PF00580">
    <property type="entry name" value="UvrD-helicase"/>
    <property type="match status" value="1"/>
</dbReference>
<comment type="catalytic activity">
    <reaction evidence="8">
        <text>Couples ATP hydrolysis with the unwinding of duplex DNA by translocating in the 3'-5' direction.</text>
        <dbReference type="EC" id="5.6.2.4"/>
    </reaction>
</comment>
<dbReference type="InterPro" id="IPR014017">
    <property type="entry name" value="DNA_helicase_UvrD-like_C"/>
</dbReference>
<comment type="similarity">
    <text evidence="1">Belongs to the helicase family. UvrD subfamily.</text>
</comment>
<evidence type="ECO:0000256" key="4">
    <source>
        <dbReference type="ARBA" id="ARBA00022806"/>
    </source>
</evidence>
<dbReference type="EMBL" id="PVXP01000032">
    <property type="protein sequence ID" value="PRR84814.1"/>
    <property type="molecule type" value="Genomic_DNA"/>
</dbReference>
<evidence type="ECO:0000313" key="14">
    <source>
        <dbReference type="EMBL" id="PRR84814.1"/>
    </source>
</evidence>
<dbReference type="PROSITE" id="PS51217">
    <property type="entry name" value="UVRD_HELICASE_CTER"/>
    <property type="match status" value="1"/>
</dbReference>
<dbReference type="InterPro" id="IPR014016">
    <property type="entry name" value="UvrD-like_ATP-bd"/>
</dbReference>
<keyword evidence="2 11" id="KW-0547">Nucleotide-binding</keyword>
<evidence type="ECO:0000256" key="6">
    <source>
        <dbReference type="ARBA" id="ARBA00023125"/>
    </source>
</evidence>
<dbReference type="GO" id="GO:0003677">
    <property type="term" value="F:DNA binding"/>
    <property type="evidence" value="ECO:0007669"/>
    <property type="project" value="UniProtKB-KW"/>
</dbReference>
<evidence type="ECO:0000256" key="3">
    <source>
        <dbReference type="ARBA" id="ARBA00022801"/>
    </source>
</evidence>
<accession>A0A2T0BLP2</accession>
<evidence type="ECO:0000259" key="13">
    <source>
        <dbReference type="PROSITE" id="PS51217"/>
    </source>
</evidence>
<keyword evidence="4 11" id="KW-0347">Helicase</keyword>
<feature type="binding site" evidence="11">
    <location>
        <begin position="25"/>
        <end position="32"/>
    </location>
    <ligand>
        <name>ATP</name>
        <dbReference type="ChEBI" id="CHEBI:30616"/>
    </ligand>
</feature>